<feature type="domain" description="GAE" evidence="11">
    <location>
        <begin position="681"/>
        <end position="797"/>
    </location>
</feature>
<organism evidence="12 13">
    <name type="scientific">Tritrichomonas foetus</name>
    <dbReference type="NCBI Taxonomy" id="1144522"/>
    <lineage>
        <taxon>Eukaryota</taxon>
        <taxon>Metamonada</taxon>
        <taxon>Parabasalia</taxon>
        <taxon>Tritrichomonadida</taxon>
        <taxon>Tritrichomonadidae</taxon>
        <taxon>Tritrichomonas</taxon>
    </lineage>
</organism>
<feature type="compositionally biased region" description="Low complexity" evidence="10">
    <location>
        <begin position="630"/>
        <end position="679"/>
    </location>
</feature>
<evidence type="ECO:0000256" key="3">
    <source>
        <dbReference type="ARBA" id="ARBA00006613"/>
    </source>
</evidence>
<gene>
    <name evidence="12" type="ORF">TRFO_42643</name>
</gene>
<dbReference type="Pfam" id="PF02883">
    <property type="entry name" value="Alpha_adaptinC2"/>
    <property type="match status" value="1"/>
</dbReference>
<dbReference type="InterPro" id="IPR002553">
    <property type="entry name" value="Clathrin/coatomer_adapt-like_N"/>
</dbReference>
<dbReference type="InterPro" id="IPR016024">
    <property type="entry name" value="ARM-type_fold"/>
</dbReference>
<dbReference type="InterPro" id="IPR008153">
    <property type="entry name" value="GAE_dom"/>
</dbReference>
<keyword evidence="5 9" id="KW-0653">Protein transport</keyword>
<evidence type="ECO:0000256" key="5">
    <source>
        <dbReference type="ARBA" id="ARBA00022927"/>
    </source>
</evidence>
<dbReference type="Gene3D" id="2.60.40.1230">
    <property type="match status" value="1"/>
</dbReference>
<evidence type="ECO:0000313" key="12">
    <source>
        <dbReference type="EMBL" id="OHT15219.1"/>
    </source>
</evidence>
<evidence type="ECO:0000259" key="11">
    <source>
        <dbReference type="PROSITE" id="PS50180"/>
    </source>
</evidence>
<dbReference type="GO" id="GO:0030121">
    <property type="term" value="C:AP-1 adaptor complex"/>
    <property type="evidence" value="ECO:0007669"/>
    <property type="project" value="InterPro"/>
</dbReference>
<evidence type="ECO:0000256" key="2">
    <source>
        <dbReference type="ARBA" id="ARBA00004555"/>
    </source>
</evidence>
<dbReference type="GO" id="GO:0006886">
    <property type="term" value="P:intracellular protein transport"/>
    <property type="evidence" value="ECO:0007669"/>
    <property type="project" value="UniProtKB-UniRule"/>
</dbReference>
<dbReference type="Proteomes" id="UP000179807">
    <property type="component" value="Unassembled WGS sequence"/>
</dbReference>
<keyword evidence="8 9" id="KW-0968">Cytoplasmic vesicle</keyword>
<feature type="region of interest" description="Disordered" evidence="10">
    <location>
        <begin position="613"/>
        <end position="679"/>
    </location>
</feature>
<dbReference type="EMBL" id="MLAK01000253">
    <property type="protein sequence ID" value="OHT15219.1"/>
    <property type="molecule type" value="Genomic_DNA"/>
</dbReference>
<evidence type="ECO:0000256" key="1">
    <source>
        <dbReference type="ARBA" id="ARBA00004156"/>
    </source>
</evidence>
<dbReference type="GO" id="GO:0016192">
    <property type="term" value="P:vesicle-mediated transport"/>
    <property type="evidence" value="ECO:0007669"/>
    <property type="project" value="InterPro"/>
</dbReference>
<accession>A0A1J4KVF4</accession>
<dbReference type="PIRSF" id="PIRSF037094">
    <property type="entry name" value="AP1_complex_gamma"/>
    <property type="match status" value="1"/>
</dbReference>
<evidence type="ECO:0000256" key="6">
    <source>
        <dbReference type="ARBA" id="ARBA00023034"/>
    </source>
</evidence>
<dbReference type="RefSeq" id="XP_068368355.1">
    <property type="nucleotide sequence ID" value="XM_068514414.1"/>
</dbReference>
<dbReference type="AlphaFoldDB" id="A0A1J4KVF4"/>
<dbReference type="InterPro" id="IPR011989">
    <property type="entry name" value="ARM-like"/>
</dbReference>
<dbReference type="SUPFAM" id="SSF48371">
    <property type="entry name" value="ARM repeat"/>
    <property type="match status" value="1"/>
</dbReference>
<evidence type="ECO:0000256" key="10">
    <source>
        <dbReference type="SAM" id="MobiDB-lite"/>
    </source>
</evidence>
<dbReference type="OrthoDB" id="28053at2759"/>
<dbReference type="SUPFAM" id="SSF49348">
    <property type="entry name" value="Clathrin adaptor appendage domain"/>
    <property type="match status" value="1"/>
</dbReference>
<comment type="caution">
    <text evidence="12">The sequence shown here is derived from an EMBL/GenBank/DDBJ whole genome shotgun (WGS) entry which is preliminary data.</text>
</comment>
<comment type="similarity">
    <text evidence="3 9">Belongs to the adaptor complexes large subunit family.</text>
</comment>
<dbReference type="InterPro" id="IPR050840">
    <property type="entry name" value="Adaptor_Complx_Large_Subunit"/>
</dbReference>
<feature type="compositionally biased region" description="Polar residues" evidence="10">
    <location>
        <begin position="582"/>
        <end position="595"/>
    </location>
</feature>
<evidence type="ECO:0000256" key="8">
    <source>
        <dbReference type="ARBA" id="ARBA00023329"/>
    </source>
</evidence>
<dbReference type="Gene3D" id="1.25.10.10">
    <property type="entry name" value="Leucine-rich Repeat Variant"/>
    <property type="match status" value="1"/>
</dbReference>
<proteinExistence type="inferred from homology"/>
<keyword evidence="4 9" id="KW-0813">Transport</keyword>
<protein>
    <recommendedName>
        <fullName evidence="9">AP-1 complex subunit gamma</fullName>
    </recommendedName>
</protein>
<dbReference type="PROSITE" id="PS50180">
    <property type="entry name" value="GAE"/>
    <property type="match status" value="1"/>
</dbReference>
<keyword evidence="6 9" id="KW-0333">Golgi apparatus</keyword>
<dbReference type="GeneID" id="94849118"/>
<dbReference type="PANTHER" id="PTHR22780">
    <property type="entry name" value="ADAPTIN, ALPHA/GAMMA/EPSILON"/>
    <property type="match status" value="1"/>
</dbReference>
<dbReference type="Pfam" id="PF01602">
    <property type="entry name" value="Adaptin_N"/>
    <property type="match status" value="1"/>
</dbReference>
<evidence type="ECO:0000313" key="13">
    <source>
        <dbReference type="Proteomes" id="UP000179807"/>
    </source>
</evidence>
<comment type="subcellular location">
    <subcellularLocation>
        <location evidence="1">Cytoplasmic vesicle membrane</location>
    </subcellularLocation>
    <subcellularLocation>
        <location evidence="2">Golgi apparatus</location>
    </subcellularLocation>
</comment>
<keyword evidence="7 9" id="KW-0472">Membrane</keyword>
<evidence type="ECO:0000256" key="9">
    <source>
        <dbReference type="PIRNR" id="PIRNR037094"/>
    </source>
</evidence>
<reference evidence="12" key="1">
    <citation type="submission" date="2016-10" db="EMBL/GenBank/DDBJ databases">
        <authorList>
            <person name="Benchimol M."/>
            <person name="Almeida L.G."/>
            <person name="Vasconcelos A.T."/>
            <person name="Perreira-Neves A."/>
            <person name="Rosa I.A."/>
            <person name="Tasca T."/>
            <person name="Bogo M.R."/>
            <person name="de Souza W."/>
        </authorList>
    </citation>
    <scope>NUCLEOTIDE SEQUENCE [LARGE SCALE GENOMIC DNA]</scope>
    <source>
        <strain evidence="12">K</strain>
    </source>
</reference>
<evidence type="ECO:0000256" key="7">
    <source>
        <dbReference type="ARBA" id="ARBA00023136"/>
    </source>
</evidence>
<feature type="region of interest" description="Disordered" evidence="10">
    <location>
        <begin position="571"/>
        <end position="599"/>
    </location>
</feature>
<dbReference type="InterPro" id="IPR008152">
    <property type="entry name" value="Clathrin_a/b/g-adaptin_app_Ig"/>
</dbReference>
<keyword evidence="13" id="KW-1185">Reference proteome</keyword>
<dbReference type="VEuPathDB" id="TrichDB:TRFO_42643"/>
<dbReference type="InterPro" id="IPR017107">
    <property type="entry name" value="AP1_complex_gsu"/>
</dbReference>
<sequence length="800" mass="88719">MSRSLTDFISDIRGAATIEDEKFIIATEQAQIRAYLRKMDPDMRPRIVSKLVFLDMIGQNPAWGQMEAITLMAQERYSYKRIGYISTAVLLDQTAELTVLVTQTLLQDLQSFDPNVQCLALSFIANHGNSEVCRSVATTVQKLLDGRESCVVKAAGMATAQIVKTNPDLCESYKNSVQSLLNNPNHGVVISGINLVIQMIKIEPKLAKSWSQFAIPFTKILKSLTQTRPTREFSYGVYNDPYMQIKAMQALSLLRKRSDELDGILQSIISSTEARRNTGRAILYQAVETIVAISRKSSLRGLAFNQVGRLLSLKDPNVLYSALSSFARVLYAERAIINRGSVDSMALQRYKSQIVKCLDHQDPSIRRRALDVISALIDEKNVETLIPEILAYVRLADAEFRSELVAKIYVATQRFAPSSEWNFDTVHQILIDSGNYVSSEIVSSFCELIAGTPSIQPHAVQKLSESLLNFNDNQTLTQVAAFVVGEFSSDDSGISDTLRQILLMPQTKAETKNYIITALAKMAARFGTQAQIAPVLVEAMKDNNLEVQQRAGEMVKLLMMQGTSEFLAPVQSGTDEHEHDSTSIMISSSNRQSTEVAAENEAGDDLLSMMLDAKAPTPSKPEPTPSQPKDSLLGDLLDDFSPSPQQQQQRPSQQLLSLSEPSQQQPPQQQQQQRVQQPVQQQVPQAVELLRKDDYIIYGQTMLNPNDKRQYALRLVVSGTGASPLSEFKMAFTPSVGWQIKAQPPDRSVLGPKGSPPITQVLYLLNMNNAPFQIQTKVSFKFGTQPINETGVISVLPPPQ</sequence>
<name>A0A1J4KVF4_9EUKA</name>
<evidence type="ECO:0000256" key="4">
    <source>
        <dbReference type="ARBA" id="ARBA00022448"/>
    </source>
</evidence>
<dbReference type="InterPro" id="IPR013041">
    <property type="entry name" value="Clathrin_app_Ig-like_sf"/>
</dbReference>